<dbReference type="CDD" id="cd16144">
    <property type="entry name" value="ARS_like"/>
    <property type="match status" value="1"/>
</dbReference>
<keyword evidence="3" id="KW-0479">Metal-binding</keyword>
<evidence type="ECO:0000256" key="2">
    <source>
        <dbReference type="ARBA" id="ARBA00008779"/>
    </source>
</evidence>
<dbReference type="InterPro" id="IPR000917">
    <property type="entry name" value="Sulfatase_N"/>
</dbReference>
<keyword evidence="8" id="KW-0808">Transferase</keyword>
<sequence>MAGFGTAGTFTKQIRSMNPKSTRLLLLLALGLVVGSSHRPAHLPQATPPNIIFILTDDQGWTSLSSPMDTGVPESASDYYETPNIDRLARAGMRFTRGYAPAAICSPTRRSIQFGQTPIRQGDEEFPARYRPGGQAPRSIPQVLKAIDPRYRAAHLGKWDFRAELVPEQVGYDLSDGDTRNGNGNLVQVKGDKWDEHYLTEDPKKINTLTERAIAFMQKQTSAQVPFYLQLSHYATHVNMETKQATLDHFSKKKAGKRHSNPAWAGMLFDLDTGIGEILDEVEKLGIADHTYIFLMADNGAVEFLPPVKNRLDHPSKFKEPMRNYPLRGGKWVLYEGGIRVPFMVMGPGIKAGSQCEVPVIGWDLLPTFAELAGGTPMPEKGRDGGSFVALLKNAGQGPVNRPVQDFYFHRYNAGYPHSAIISGNDKLVHFWKTGKTELYDLENDKGELVDLSTRNPAKAKALDARLLNYIKQHNPGLLTAYTKKSQPKEKPED</sequence>
<dbReference type="PANTHER" id="PTHR42693">
    <property type="entry name" value="ARYLSULFATASE FAMILY MEMBER"/>
    <property type="match status" value="1"/>
</dbReference>
<dbReference type="Proteomes" id="UP000479293">
    <property type="component" value="Unassembled WGS sequence"/>
</dbReference>
<feature type="domain" description="Sulfatase N-terminal" evidence="7">
    <location>
        <begin position="49"/>
        <end position="374"/>
    </location>
</feature>
<comment type="cofactor">
    <cofactor evidence="1">
        <name>Ca(2+)</name>
        <dbReference type="ChEBI" id="CHEBI:29108"/>
    </cofactor>
</comment>
<comment type="caution">
    <text evidence="8">The sequence shown here is derived from an EMBL/GenBank/DDBJ whole genome shotgun (WGS) entry which is preliminary data.</text>
</comment>
<dbReference type="InterPro" id="IPR017850">
    <property type="entry name" value="Alkaline_phosphatase_core_sf"/>
</dbReference>
<accession>A0A7C9FS97</accession>
<dbReference type="SUPFAM" id="SSF53649">
    <property type="entry name" value="Alkaline phosphatase-like"/>
    <property type="match status" value="1"/>
</dbReference>
<evidence type="ECO:0000259" key="7">
    <source>
        <dbReference type="Pfam" id="PF00884"/>
    </source>
</evidence>
<dbReference type="GO" id="GO:0004065">
    <property type="term" value="F:arylsulfatase activity"/>
    <property type="evidence" value="ECO:0007669"/>
    <property type="project" value="TreeGrafter"/>
</dbReference>
<dbReference type="Gene3D" id="3.30.1120.10">
    <property type="match status" value="1"/>
</dbReference>
<evidence type="ECO:0000256" key="1">
    <source>
        <dbReference type="ARBA" id="ARBA00001913"/>
    </source>
</evidence>
<evidence type="ECO:0000256" key="6">
    <source>
        <dbReference type="ARBA" id="ARBA00022837"/>
    </source>
</evidence>
<dbReference type="GO" id="GO:0046872">
    <property type="term" value="F:metal ion binding"/>
    <property type="evidence" value="ECO:0007669"/>
    <property type="project" value="UniProtKB-KW"/>
</dbReference>
<keyword evidence="6" id="KW-0106">Calcium</keyword>
<comment type="similarity">
    <text evidence="2">Belongs to the sulfatase family.</text>
</comment>
<evidence type="ECO:0000313" key="9">
    <source>
        <dbReference type="Proteomes" id="UP000479293"/>
    </source>
</evidence>
<dbReference type="Gene3D" id="3.40.720.10">
    <property type="entry name" value="Alkaline Phosphatase, subunit A"/>
    <property type="match status" value="1"/>
</dbReference>
<evidence type="ECO:0000256" key="3">
    <source>
        <dbReference type="ARBA" id="ARBA00022723"/>
    </source>
</evidence>
<dbReference type="Pfam" id="PF00884">
    <property type="entry name" value="Sulfatase"/>
    <property type="match status" value="1"/>
</dbReference>
<keyword evidence="9" id="KW-1185">Reference proteome</keyword>
<keyword evidence="4" id="KW-0732">Signal</keyword>
<dbReference type="GO" id="GO:0016740">
    <property type="term" value="F:transferase activity"/>
    <property type="evidence" value="ECO:0007669"/>
    <property type="project" value="UniProtKB-KW"/>
</dbReference>
<name>A0A7C9FS97_9BACT</name>
<dbReference type="InterPro" id="IPR050738">
    <property type="entry name" value="Sulfatase"/>
</dbReference>
<evidence type="ECO:0000313" key="8">
    <source>
        <dbReference type="EMBL" id="MPR34832.1"/>
    </source>
</evidence>
<organism evidence="8 9">
    <name type="scientific">Salmonirosea aquatica</name>
    <dbReference type="NCBI Taxonomy" id="2654236"/>
    <lineage>
        <taxon>Bacteria</taxon>
        <taxon>Pseudomonadati</taxon>
        <taxon>Bacteroidota</taxon>
        <taxon>Cytophagia</taxon>
        <taxon>Cytophagales</taxon>
        <taxon>Spirosomataceae</taxon>
        <taxon>Salmonirosea</taxon>
    </lineage>
</organism>
<reference evidence="8 9" key="1">
    <citation type="submission" date="2019-10" db="EMBL/GenBank/DDBJ databases">
        <title>Draft Genome Sequence of Cytophagaceae sp. SJW1-29.</title>
        <authorList>
            <person name="Choi A."/>
        </authorList>
    </citation>
    <scope>NUCLEOTIDE SEQUENCE [LARGE SCALE GENOMIC DNA]</scope>
    <source>
        <strain evidence="8 9">SJW1-29</strain>
    </source>
</reference>
<proteinExistence type="inferred from homology"/>
<evidence type="ECO:0000256" key="4">
    <source>
        <dbReference type="ARBA" id="ARBA00022729"/>
    </source>
</evidence>
<keyword evidence="5 8" id="KW-0378">Hydrolase</keyword>
<gene>
    <name evidence="8" type="ORF">GBK04_16090</name>
</gene>
<dbReference type="PANTHER" id="PTHR42693:SF42">
    <property type="entry name" value="ARYLSULFATASE G"/>
    <property type="match status" value="1"/>
</dbReference>
<dbReference type="EMBL" id="WHLY01000002">
    <property type="protein sequence ID" value="MPR34832.1"/>
    <property type="molecule type" value="Genomic_DNA"/>
</dbReference>
<dbReference type="AlphaFoldDB" id="A0A7C9FS97"/>
<protein>
    <submittedName>
        <fullName evidence="8">Sulfatase-like hydrolase/transferase</fullName>
    </submittedName>
</protein>
<evidence type="ECO:0000256" key="5">
    <source>
        <dbReference type="ARBA" id="ARBA00022801"/>
    </source>
</evidence>